<evidence type="ECO:0000313" key="2">
    <source>
        <dbReference type="Proteomes" id="UP000618795"/>
    </source>
</evidence>
<reference evidence="1" key="2">
    <citation type="submission" date="2020-09" db="EMBL/GenBank/DDBJ databases">
        <authorList>
            <person name="Sun Q."/>
            <person name="Ohkuma M."/>
        </authorList>
    </citation>
    <scope>NUCLEOTIDE SEQUENCE</scope>
    <source>
        <strain evidence="1">JCM 4369</strain>
    </source>
</reference>
<sequence length="54" mass="5935">MDGAESATVVTTFTGFDRRTIPYSSAGRLPPVLVRSDGLVERRGEDIDRVIVRV</sequence>
<comment type="caution">
    <text evidence="1">The sequence shown here is derived from an EMBL/GenBank/DDBJ whole genome shotgun (WGS) entry which is preliminary data.</text>
</comment>
<dbReference type="EMBL" id="BMTD01000025">
    <property type="protein sequence ID" value="GGV23422.1"/>
    <property type="molecule type" value="Genomic_DNA"/>
</dbReference>
<proteinExistence type="predicted"/>
<gene>
    <name evidence="1" type="ORF">GCM10010260_74750</name>
</gene>
<reference evidence="1" key="1">
    <citation type="journal article" date="2014" name="Int. J. Syst. Evol. Microbiol.">
        <title>Complete genome sequence of Corynebacterium casei LMG S-19264T (=DSM 44701T), isolated from a smear-ripened cheese.</title>
        <authorList>
            <consortium name="US DOE Joint Genome Institute (JGI-PGF)"/>
            <person name="Walter F."/>
            <person name="Albersmeier A."/>
            <person name="Kalinowski J."/>
            <person name="Ruckert C."/>
        </authorList>
    </citation>
    <scope>NUCLEOTIDE SEQUENCE</scope>
    <source>
        <strain evidence="1">JCM 4369</strain>
    </source>
</reference>
<name>A0A918IK59_9ACTN</name>
<dbReference type="Proteomes" id="UP000618795">
    <property type="component" value="Unassembled WGS sequence"/>
</dbReference>
<evidence type="ECO:0000313" key="1">
    <source>
        <dbReference type="EMBL" id="GGV23422.1"/>
    </source>
</evidence>
<organism evidence="1 2">
    <name type="scientific">Streptomyces filipinensis</name>
    <dbReference type="NCBI Taxonomy" id="66887"/>
    <lineage>
        <taxon>Bacteria</taxon>
        <taxon>Bacillati</taxon>
        <taxon>Actinomycetota</taxon>
        <taxon>Actinomycetes</taxon>
        <taxon>Kitasatosporales</taxon>
        <taxon>Streptomycetaceae</taxon>
        <taxon>Streptomyces</taxon>
    </lineage>
</organism>
<keyword evidence="2" id="KW-1185">Reference proteome</keyword>
<protein>
    <submittedName>
        <fullName evidence="1">Uncharacterized protein</fullName>
    </submittedName>
</protein>
<accession>A0A918IK59</accession>
<dbReference type="AlphaFoldDB" id="A0A918IK59"/>